<reference evidence="2 3" key="1">
    <citation type="submission" date="2019-08" db="EMBL/GenBank/DDBJ databases">
        <title>Bradyrhizobium hipponensis sp. nov., a rhizobium isolated from a Lupinus angustifolius root nodule in Tunisia.</title>
        <authorList>
            <person name="Off K."/>
            <person name="Rejili M."/>
            <person name="Mars M."/>
            <person name="Brachmann A."/>
            <person name="Marin M."/>
        </authorList>
    </citation>
    <scope>NUCLEOTIDE SEQUENCE [LARGE SCALE GENOMIC DNA]</scope>
    <source>
        <strain evidence="3">aSej3</strain>
    </source>
</reference>
<gene>
    <name evidence="2" type="ORF">FXV83_08005</name>
</gene>
<protein>
    <submittedName>
        <fullName evidence="2">Molecular chaperone</fullName>
    </submittedName>
</protein>
<evidence type="ECO:0000313" key="2">
    <source>
        <dbReference type="EMBL" id="TYO67199.1"/>
    </source>
</evidence>
<dbReference type="InterPro" id="IPR008962">
    <property type="entry name" value="PapD-like_sf"/>
</dbReference>
<dbReference type="Gene3D" id="2.60.40.10">
    <property type="entry name" value="Immunoglobulins"/>
    <property type="match status" value="1"/>
</dbReference>
<dbReference type="PANTHER" id="PTHR30251:SF4">
    <property type="entry name" value="SLR1668 PROTEIN"/>
    <property type="match status" value="1"/>
</dbReference>
<evidence type="ECO:0000313" key="3">
    <source>
        <dbReference type="Proteomes" id="UP000324797"/>
    </source>
</evidence>
<dbReference type="GO" id="GO:0071555">
    <property type="term" value="P:cell wall organization"/>
    <property type="evidence" value="ECO:0007669"/>
    <property type="project" value="InterPro"/>
</dbReference>
<comment type="caution">
    <text evidence="2">The sequence shown here is derived from an EMBL/GenBank/DDBJ whole genome shotgun (WGS) entry which is preliminary data.</text>
</comment>
<dbReference type="Proteomes" id="UP000324797">
    <property type="component" value="Unassembled WGS sequence"/>
</dbReference>
<name>A0A5S4YXD5_9BRAD</name>
<evidence type="ECO:0000259" key="1">
    <source>
        <dbReference type="Pfam" id="PF00345"/>
    </source>
</evidence>
<dbReference type="InterPro" id="IPR016147">
    <property type="entry name" value="Pili_assmbl_chaperone_N"/>
</dbReference>
<dbReference type="GO" id="GO:0030288">
    <property type="term" value="C:outer membrane-bounded periplasmic space"/>
    <property type="evidence" value="ECO:0007669"/>
    <property type="project" value="InterPro"/>
</dbReference>
<dbReference type="EMBL" id="VSTH01000021">
    <property type="protein sequence ID" value="TYO67199.1"/>
    <property type="molecule type" value="Genomic_DNA"/>
</dbReference>
<dbReference type="InterPro" id="IPR050643">
    <property type="entry name" value="Periplasmic_pilus_chap"/>
</dbReference>
<keyword evidence="3" id="KW-1185">Reference proteome</keyword>
<organism evidence="2 3">
    <name type="scientific">Bradyrhizobium hipponense</name>
    <dbReference type="NCBI Taxonomy" id="2605638"/>
    <lineage>
        <taxon>Bacteria</taxon>
        <taxon>Pseudomonadati</taxon>
        <taxon>Pseudomonadota</taxon>
        <taxon>Alphaproteobacteria</taxon>
        <taxon>Hyphomicrobiales</taxon>
        <taxon>Nitrobacteraceae</taxon>
        <taxon>Bradyrhizobium</taxon>
    </lineage>
</organism>
<dbReference type="AlphaFoldDB" id="A0A5S4YXD5"/>
<dbReference type="Pfam" id="PF00345">
    <property type="entry name" value="PapD_N"/>
    <property type="match status" value="1"/>
</dbReference>
<dbReference type="PANTHER" id="PTHR30251">
    <property type="entry name" value="PILUS ASSEMBLY CHAPERONE"/>
    <property type="match status" value="1"/>
</dbReference>
<sequence length="215" mass="22969">MAPTTLDLPAPDSAATLNLRNEDNRPINVQMRVFRWTQSGSADRLESTADVVASPPSQTLAPNADYVVRVVRVGKQPVVDEESYRVVIDELPDPARRRPGVVNLALRYSVPVFFRAPDVRQAQVSWTIGRSGNALAVTARNTGQQRLKIADLKVTDGAGQSVPLGKGLVGYVLGNATMQWSFPAHGTNLSGRAVTLSAQSDAGQINATAAVQAGR</sequence>
<dbReference type="InterPro" id="IPR013783">
    <property type="entry name" value="Ig-like_fold"/>
</dbReference>
<proteinExistence type="predicted"/>
<accession>A0A5S4YXD5</accession>
<dbReference type="SUPFAM" id="SSF49354">
    <property type="entry name" value="PapD-like"/>
    <property type="match status" value="1"/>
</dbReference>
<feature type="domain" description="Pili assembly chaperone N-terminal" evidence="1">
    <location>
        <begin position="2"/>
        <end position="115"/>
    </location>
</feature>